<evidence type="ECO:0000313" key="9">
    <source>
        <dbReference type="EMBL" id="VDN57585.1"/>
    </source>
</evidence>
<dbReference type="InterPro" id="IPR004895">
    <property type="entry name" value="Prenylated_rab_accept_PRA1"/>
</dbReference>
<comment type="subcellular location">
    <subcellularLocation>
        <location evidence="2">Cytoplasmic vesicle</location>
        <location evidence="2">Secretory vesicle</location>
        <location evidence="2">Synaptic vesicle</location>
    </subcellularLocation>
    <subcellularLocation>
        <location evidence="1 7">Membrane</location>
        <topology evidence="1 7">Multi-pass membrane protein</topology>
    </subcellularLocation>
</comment>
<dbReference type="Proteomes" id="UP000038040">
    <property type="component" value="Unplaced"/>
</dbReference>
<dbReference type="OrthoDB" id="63113at2759"/>
<dbReference type="Pfam" id="PF03208">
    <property type="entry name" value="PRA1"/>
    <property type="match status" value="1"/>
</dbReference>
<dbReference type="PANTHER" id="PTHR19317">
    <property type="entry name" value="PRENYLATED RAB ACCEPTOR 1-RELATED"/>
    <property type="match status" value="1"/>
</dbReference>
<feature type="transmembrane region" description="Helical" evidence="7">
    <location>
        <begin position="41"/>
        <end position="63"/>
    </location>
</feature>
<evidence type="ECO:0000256" key="3">
    <source>
        <dbReference type="ARBA" id="ARBA00006483"/>
    </source>
</evidence>
<reference evidence="9 11" key="2">
    <citation type="submission" date="2018-11" db="EMBL/GenBank/DDBJ databases">
        <authorList>
            <consortium name="Pathogen Informatics"/>
        </authorList>
    </citation>
    <scope>NUCLEOTIDE SEQUENCE [LARGE SCALE GENOMIC DNA]</scope>
</reference>
<comment type="similarity">
    <text evidence="3 7">Belongs to the PRA1 family.</text>
</comment>
<organism evidence="10 12">
    <name type="scientific">Dracunculus medinensis</name>
    <name type="common">Guinea worm</name>
    <dbReference type="NCBI Taxonomy" id="318479"/>
    <lineage>
        <taxon>Eukaryota</taxon>
        <taxon>Metazoa</taxon>
        <taxon>Ecdysozoa</taxon>
        <taxon>Nematoda</taxon>
        <taxon>Chromadorea</taxon>
        <taxon>Rhabditida</taxon>
        <taxon>Spirurina</taxon>
        <taxon>Dracunculoidea</taxon>
        <taxon>Dracunculidae</taxon>
        <taxon>Dracunculus</taxon>
    </lineage>
</organism>
<evidence type="ECO:0000256" key="4">
    <source>
        <dbReference type="ARBA" id="ARBA00022692"/>
    </source>
</evidence>
<dbReference type="GO" id="GO:0008021">
    <property type="term" value="C:synaptic vesicle"/>
    <property type="evidence" value="ECO:0007669"/>
    <property type="project" value="UniProtKB-SubCell"/>
</dbReference>
<feature type="chain" id="PRO_5033720702" description="PRA1 family protein" evidence="8">
    <location>
        <begin position="23"/>
        <end position="129"/>
    </location>
</feature>
<name>A0A0N4U912_DRAME</name>
<evidence type="ECO:0000313" key="12">
    <source>
        <dbReference type="WBParaSite" id="DME_0000355301-mRNA-1"/>
    </source>
</evidence>
<keyword evidence="8" id="KW-0732">Signal</keyword>
<keyword evidence="11" id="KW-1185">Reference proteome</keyword>
<gene>
    <name evidence="9" type="ORF">DME_LOCUS7558</name>
</gene>
<dbReference type="GO" id="GO:0005794">
    <property type="term" value="C:Golgi apparatus"/>
    <property type="evidence" value="ECO:0007669"/>
    <property type="project" value="TreeGrafter"/>
</dbReference>
<keyword evidence="5 7" id="KW-1133">Transmembrane helix</keyword>
<keyword evidence="6 7" id="KW-0472">Membrane</keyword>
<feature type="signal peptide" evidence="8">
    <location>
        <begin position="1"/>
        <end position="22"/>
    </location>
</feature>
<reference evidence="12" key="1">
    <citation type="submission" date="2017-02" db="UniProtKB">
        <authorList>
            <consortium name="WormBaseParasite"/>
        </authorList>
    </citation>
    <scope>IDENTIFICATION</scope>
</reference>
<evidence type="ECO:0000256" key="5">
    <source>
        <dbReference type="ARBA" id="ARBA00022989"/>
    </source>
</evidence>
<proteinExistence type="inferred from homology"/>
<protein>
    <recommendedName>
        <fullName evidence="7">PRA1 family protein</fullName>
    </recommendedName>
</protein>
<dbReference type="Proteomes" id="UP000274756">
    <property type="component" value="Unassembled WGS sequence"/>
</dbReference>
<evidence type="ECO:0000256" key="8">
    <source>
        <dbReference type="SAM" id="SignalP"/>
    </source>
</evidence>
<accession>A0A0N4U912</accession>
<evidence type="ECO:0000256" key="2">
    <source>
        <dbReference type="ARBA" id="ARBA00004234"/>
    </source>
</evidence>
<dbReference type="AlphaFoldDB" id="A0A0N4U912"/>
<comment type="caution">
    <text evidence="7">Lacks conserved residue(s) required for the propagation of feature annotation.</text>
</comment>
<dbReference type="EMBL" id="UYYG01001161">
    <property type="protein sequence ID" value="VDN57585.1"/>
    <property type="molecule type" value="Genomic_DNA"/>
</dbReference>
<evidence type="ECO:0000313" key="11">
    <source>
        <dbReference type="Proteomes" id="UP000274756"/>
    </source>
</evidence>
<sequence length="129" mass="14163">MTSFWLLLATIVLGLLIYLIYSSTSKEPAKIGGEEIPSSILYAIAVFVTMPLFVFAHIGYIVYCAAGISMIIVGTHASFFGPTSNVKEIEAQPRNMASIAIIVTEDTNSEPSMKEETSAINHVRFEDYH</sequence>
<dbReference type="GO" id="GO:0016020">
    <property type="term" value="C:membrane"/>
    <property type="evidence" value="ECO:0007669"/>
    <property type="project" value="UniProtKB-SubCell"/>
</dbReference>
<evidence type="ECO:0000313" key="10">
    <source>
        <dbReference type="Proteomes" id="UP000038040"/>
    </source>
</evidence>
<dbReference type="WBParaSite" id="DME_0000355301-mRNA-1">
    <property type="protein sequence ID" value="DME_0000355301-mRNA-1"/>
    <property type="gene ID" value="DME_0000355301"/>
</dbReference>
<dbReference type="PANTHER" id="PTHR19317:SF0">
    <property type="entry name" value="PRENYLATED RAB ACCEPTOR PROTEIN 1"/>
    <property type="match status" value="1"/>
</dbReference>
<keyword evidence="4 7" id="KW-0812">Transmembrane</keyword>
<evidence type="ECO:0000256" key="7">
    <source>
        <dbReference type="RuleBase" id="RU363107"/>
    </source>
</evidence>
<evidence type="ECO:0000256" key="1">
    <source>
        <dbReference type="ARBA" id="ARBA00004141"/>
    </source>
</evidence>
<dbReference type="STRING" id="318479.A0A0N4U912"/>
<evidence type="ECO:0000256" key="6">
    <source>
        <dbReference type="ARBA" id="ARBA00023136"/>
    </source>
</evidence>